<protein>
    <submittedName>
        <fullName evidence="3">Uncharacterized protein</fullName>
    </submittedName>
</protein>
<evidence type="ECO:0000313" key="4">
    <source>
        <dbReference type="Proteomes" id="UP000294513"/>
    </source>
</evidence>
<evidence type="ECO:0000313" key="3">
    <source>
        <dbReference type="EMBL" id="TDD96683.1"/>
    </source>
</evidence>
<name>A0A4R5CEI7_9ACTN</name>
<proteinExistence type="predicted"/>
<comment type="caution">
    <text evidence="3">The sequence shown here is derived from an EMBL/GenBank/DDBJ whole genome shotgun (WGS) entry which is preliminary data.</text>
</comment>
<dbReference type="AlphaFoldDB" id="A0A4R5CEI7"/>
<accession>A0A4R5CEI7</accession>
<feature type="transmembrane region" description="Helical" evidence="2">
    <location>
        <begin position="65"/>
        <end position="82"/>
    </location>
</feature>
<organism evidence="3 4">
    <name type="scientific">Actinomadura rubrisoli</name>
    <dbReference type="NCBI Taxonomy" id="2530368"/>
    <lineage>
        <taxon>Bacteria</taxon>
        <taxon>Bacillati</taxon>
        <taxon>Actinomycetota</taxon>
        <taxon>Actinomycetes</taxon>
        <taxon>Streptosporangiales</taxon>
        <taxon>Thermomonosporaceae</taxon>
        <taxon>Actinomadura</taxon>
    </lineage>
</organism>
<feature type="region of interest" description="Disordered" evidence="1">
    <location>
        <begin position="1"/>
        <end position="33"/>
    </location>
</feature>
<gene>
    <name evidence="3" type="ORF">E1298_02595</name>
</gene>
<evidence type="ECO:0000256" key="1">
    <source>
        <dbReference type="SAM" id="MobiDB-lite"/>
    </source>
</evidence>
<keyword evidence="2" id="KW-0812">Transmembrane</keyword>
<dbReference type="RefSeq" id="WP_131889099.1">
    <property type="nucleotide sequence ID" value="NZ_SMKU01000005.1"/>
</dbReference>
<keyword evidence="2" id="KW-1133">Transmembrane helix</keyword>
<dbReference type="EMBL" id="SMKU01000005">
    <property type="protein sequence ID" value="TDD96683.1"/>
    <property type="molecule type" value="Genomic_DNA"/>
</dbReference>
<reference evidence="3 4" key="1">
    <citation type="submission" date="2019-03" db="EMBL/GenBank/DDBJ databases">
        <title>Draft genome sequences of novel Actinobacteria.</title>
        <authorList>
            <person name="Sahin N."/>
            <person name="Ay H."/>
            <person name="Saygin H."/>
        </authorList>
    </citation>
    <scope>NUCLEOTIDE SEQUENCE [LARGE SCALE GENOMIC DNA]</scope>
    <source>
        <strain evidence="3 4">H3C3</strain>
    </source>
</reference>
<sequence length="89" mass="9080">MKTPSAPSKGSDQMKKGSGQLKKGARKAGGEVTDLPGQVTALPAQVTALPGRVAGLVRLLTLRKLLRAVPVVAAAGAGLAIGRRTARKR</sequence>
<feature type="compositionally biased region" description="Polar residues" evidence="1">
    <location>
        <begin position="1"/>
        <end position="11"/>
    </location>
</feature>
<evidence type="ECO:0000256" key="2">
    <source>
        <dbReference type="SAM" id="Phobius"/>
    </source>
</evidence>
<keyword evidence="4" id="KW-1185">Reference proteome</keyword>
<keyword evidence="2" id="KW-0472">Membrane</keyword>
<dbReference type="Proteomes" id="UP000294513">
    <property type="component" value="Unassembled WGS sequence"/>
</dbReference>